<evidence type="ECO:0000313" key="1">
    <source>
        <dbReference type="EMBL" id="TDD20110.1"/>
    </source>
</evidence>
<dbReference type="RefSeq" id="WP_132509828.1">
    <property type="nucleotide sequence ID" value="NZ_SMKP01000049.1"/>
</dbReference>
<accession>A0A4R4WS40</accession>
<reference evidence="1 2" key="1">
    <citation type="submission" date="2019-03" db="EMBL/GenBank/DDBJ databases">
        <title>Draft genome sequences of novel Actinobacteria.</title>
        <authorList>
            <person name="Sahin N."/>
            <person name="Ay H."/>
            <person name="Saygin H."/>
        </authorList>
    </citation>
    <scope>NUCLEOTIDE SEQUENCE [LARGE SCALE GENOMIC DNA]</scope>
    <source>
        <strain evidence="1 2">KC712</strain>
    </source>
</reference>
<dbReference type="EMBL" id="SMKP01000049">
    <property type="protein sequence ID" value="TDD20110.1"/>
    <property type="molecule type" value="Genomic_DNA"/>
</dbReference>
<keyword evidence="2" id="KW-1185">Reference proteome</keyword>
<dbReference type="AlphaFoldDB" id="A0A4R4WS40"/>
<gene>
    <name evidence="1" type="ORF">E1294_18870</name>
</gene>
<dbReference type="Proteomes" id="UP000294543">
    <property type="component" value="Unassembled WGS sequence"/>
</dbReference>
<evidence type="ECO:0000313" key="2">
    <source>
        <dbReference type="Proteomes" id="UP000294543"/>
    </source>
</evidence>
<proteinExistence type="predicted"/>
<organism evidence="1 2">
    <name type="scientific">Nonomuraea diastatica</name>
    <dbReference type="NCBI Taxonomy" id="1848329"/>
    <lineage>
        <taxon>Bacteria</taxon>
        <taxon>Bacillati</taxon>
        <taxon>Actinomycetota</taxon>
        <taxon>Actinomycetes</taxon>
        <taxon>Streptosporangiales</taxon>
        <taxon>Streptosporangiaceae</taxon>
        <taxon>Nonomuraea</taxon>
    </lineage>
</organism>
<protein>
    <submittedName>
        <fullName evidence="1">Uncharacterized protein</fullName>
    </submittedName>
</protein>
<sequence length="242" mass="27284">MRIDLLGPVERRIQRSMGVWDDWCSRGGRFGHERVVSLISRPMAEMFTFEARGLHEDAVDTPVLLQTMKRAATAVGWTLEEESDEDFRMRKEDLPAWVSRCGDDRLWEVGVMDCDLSWANSRPHRAGQSWLLELIRALLLAAPPYVAVTGWGEEFAFPEEPDASVPYTLSHVGSVTFLGERYLATHLPQLNRAALPVRFHRELAGGLLLVADDTLLRSDEDGHRDELRALLGLPPAPKPPSY</sequence>
<comment type="caution">
    <text evidence="1">The sequence shown here is derived from an EMBL/GenBank/DDBJ whole genome shotgun (WGS) entry which is preliminary data.</text>
</comment>
<name>A0A4R4WS40_9ACTN</name>